<feature type="compositionally biased region" description="Polar residues" evidence="2">
    <location>
        <begin position="378"/>
        <end position="399"/>
    </location>
</feature>
<dbReference type="GO" id="GO:0030125">
    <property type="term" value="C:clathrin vesicle coat"/>
    <property type="evidence" value="ECO:0007669"/>
    <property type="project" value="TreeGrafter"/>
</dbReference>
<dbReference type="InterPro" id="IPR008942">
    <property type="entry name" value="ENTH_VHS"/>
</dbReference>
<accession>A0A7S3V1C1</accession>
<dbReference type="FunFam" id="1.25.40.90:FF:000006">
    <property type="entry name" value="Clathrin interactor 1"/>
    <property type="match status" value="1"/>
</dbReference>
<gene>
    <name evidence="4" type="ORF">ASTO00021_LOCUS15012</name>
</gene>
<dbReference type="CDD" id="cd03571">
    <property type="entry name" value="ENTH"/>
    <property type="match status" value="1"/>
</dbReference>
<dbReference type="SUPFAM" id="SSF48464">
    <property type="entry name" value="ENTH/VHS domain"/>
    <property type="match status" value="1"/>
</dbReference>
<feature type="compositionally biased region" description="Polar residues" evidence="2">
    <location>
        <begin position="345"/>
        <end position="370"/>
    </location>
</feature>
<feature type="compositionally biased region" description="Gly residues" evidence="2">
    <location>
        <begin position="185"/>
        <end position="198"/>
    </location>
</feature>
<dbReference type="InterPro" id="IPR013809">
    <property type="entry name" value="ENTH"/>
</dbReference>
<dbReference type="GO" id="GO:0005886">
    <property type="term" value="C:plasma membrane"/>
    <property type="evidence" value="ECO:0007669"/>
    <property type="project" value="TreeGrafter"/>
</dbReference>
<dbReference type="EMBL" id="HBIN01019688">
    <property type="protein sequence ID" value="CAE0444976.1"/>
    <property type="molecule type" value="Transcribed_RNA"/>
</dbReference>
<dbReference type="GO" id="GO:0030276">
    <property type="term" value="F:clathrin binding"/>
    <property type="evidence" value="ECO:0007669"/>
    <property type="project" value="TreeGrafter"/>
</dbReference>
<feature type="domain" description="ENTH" evidence="3">
    <location>
        <begin position="15"/>
        <end position="146"/>
    </location>
</feature>
<dbReference type="PANTHER" id="PTHR12276:SF45">
    <property type="entry name" value="CLATHRIN INTERACTOR 1"/>
    <property type="match status" value="1"/>
</dbReference>
<dbReference type="PANTHER" id="PTHR12276">
    <property type="entry name" value="EPSIN/ENT-RELATED"/>
    <property type="match status" value="1"/>
</dbReference>
<name>A0A7S3V1C1_9STRA</name>
<keyword evidence="1" id="KW-0175">Coiled coil</keyword>
<feature type="compositionally biased region" description="Basic residues" evidence="2">
    <location>
        <begin position="244"/>
        <end position="258"/>
    </location>
</feature>
<sequence>MEYLELAKDYYEQAKKAVTKTETEQKLANALSRQNWGASSTELREIARLTNDWQEYPVIMKAIWNTLQLNSSRWRQIFKALTLLEFLIKNGAEKCVDEARERIYQVKSLTGFSYYHEGNEKGTGIRELSKKILELLNDNEQIREERDKAKANRDKYKGIGKDGISNGGFSGGAYDDFVGSGSGSGGGFGRSGSVSGGGRYDDSKPFEKYSDKKWDDGIAKKEQKKKKKKNYDDSDEEDSDDEKRRHRSISKSKSKKKHYSDEEDDDGHEDPFDSMEKHERKGKKDKKGKGAKLKVKIKTSKVKKKALEDEDLFGDLQGGAEPDLLGNSSPSNGGTFDPFGDSNGDAAQNNDEWSAFESGQGQAATRNSNSESDDLFGSFSSAIPSNVQQPQTQHPSQSADGFGDFASFSPPRNHQNMQQNAAPEMDLFGSLNNGGQTTNSQGRQELDLFGGMTSGGAPVQIQAQPQFQQMQAPMMSAMSMPMQQQGQLPKPATMSMSMQIQKDDTFGGLVDLANLSLNSKPAAATSNDFTPLKQRTHMSPGMSTIPPMQHQPMGGVGQMQQTMGMGGMQQPMGGMQQMQSMMQPMMVNNNFKNTNMQNKQ</sequence>
<dbReference type="GO" id="GO:0005768">
    <property type="term" value="C:endosome"/>
    <property type="evidence" value="ECO:0007669"/>
    <property type="project" value="TreeGrafter"/>
</dbReference>
<dbReference type="AlphaFoldDB" id="A0A7S3V1C1"/>
<dbReference type="Gene3D" id="1.25.40.90">
    <property type="match status" value="1"/>
</dbReference>
<reference evidence="4" key="1">
    <citation type="submission" date="2021-01" db="EMBL/GenBank/DDBJ databases">
        <authorList>
            <person name="Corre E."/>
            <person name="Pelletier E."/>
            <person name="Niang G."/>
            <person name="Scheremetjew M."/>
            <person name="Finn R."/>
            <person name="Kale V."/>
            <person name="Holt S."/>
            <person name="Cochrane G."/>
            <person name="Meng A."/>
            <person name="Brown T."/>
            <person name="Cohen L."/>
        </authorList>
    </citation>
    <scope>NUCLEOTIDE SEQUENCE</scope>
    <source>
        <strain evidence="4">GSBS06</strain>
    </source>
</reference>
<feature type="region of interest" description="Disordered" evidence="2">
    <location>
        <begin position="185"/>
        <end position="417"/>
    </location>
</feature>
<feature type="compositionally biased region" description="Basic residues" evidence="2">
    <location>
        <begin position="280"/>
        <end position="304"/>
    </location>
</feature>
<dbReference type="SMART" id="SM00273">
    <property type="entry name" value="ENTH"/>
    <property type="match status" value="1"/>
</dbReference>
<feature type="compositionally biased region" description="Basic and acidic residues" evidence="2">
    <location>
        <begin position="199"/>
        <end position="221"/>
    </location>
</feature>
<evidence type="ECO:0000259" key="3">
    <source>
        <dbReference type="PROSITE" id="PS50942"/>
    </source>
</evidence>
<organism evidence="4">
    <name type="scientific">Aplanochytrium stocchinoi</name>
    <dbReference type="NCBI Taxonomy" id="215587"/>
    <lineage>
        <taxon>Eukaryota</taxon>
        <taxon>Sar</taxon>
        <taxon>Stramenopiles</taxon>
        <taxon>Bigyra</taxon>
        <taxon>Labyrinthulomycetes</taxon>
        <taxon>Thraustochytrida</taxon>
        <taxon>Thraustochytriidae</taxon>
        <taxon>Aplanochytrium</taxon>
    </lineage>
</organism>
<feature type="coiled-coil region" evidence="1">
    <location>
        <begin position="125"/>
        <end position="159"/>
    </location>
</feature>
<feature type="compositionally biased region" description="Basic and acidic residues" evidence="2">
    <location>
        <begin position="269"/>
        <end position="279"/>
    </location>
</feature>
<evidence type="ECO:0000313" key="4">
    <source>
        <dbReference type="EMBL" id="CAE0444976.1"/>
    </source>
</evidence>
<dbReference type="PROSITE" id="PS50942">
    <property type="entry name" value="ENTH"/>
    <property type="match status" value="1"/>
</dbReference>
<proteinExistence type="predicted"/>
<dbReference type="Pfam" id="PF01417">
    <property type="entry name" value="ENTH"/>
    <property type="match status" value="1"/>
</dbReference>
<evidence type="ECO:0000256" key="2">
    <source>
        <dbReference type="SAM" id="MobiDB-lite"/>
    </source>
</evidence>
<dbReference type="GO" id="GO:0006897">
    <property type="term" value="P:endocytosis"/>
    <property type="evidence" value="ECO:0007669"/>
    <property type="project" value="TreeGrafter"/>
</dbReference>
<dbReference type="GO" id="GO:0005543">
    <property type="term" value="F:phospholipid binding"/>
    <property type="evidence" value="ECO:0007669"/>
    <property type="project" value="TreeGrafter"/>
</dbReference>
<evidence type="ECO:0000256" key="1">
    <source>
        <dbReference type="SAM" id="Coils"/>
    </source>
</evidence>
<protein>
    <recommendedName>
        <fullName evidence="3">ENTH domain-containing protein</fullName>
    </recommendedName>
</protein>